<evidence type="ECO:0000313" key="2">
    <source>
        <dbReference type="Proteomes" id="UP000076066"/>
    </source>
</evidence>
<accession>A0A143DE37</accession>
<dbReference type="RefSeq" id="WP_066135147.1">
    <property type="nucleotide sequence ID" value="NZ_CP014525.1"/>
</dbReference>
<dbReference type="GeneID" id="53316926"/>
<reference evidence="1 2" key="1">
    <citation type="submission" date="2016-02" db="EMBL/GenBank/DDBJ databases">
        <title>Complete Genome of H5569, the type strain of the newly described species Haematospirillium jordaniae.</title>
        <authorList>
            <person name="Nicholson A.C."/>
            <person name="Humrighouse B.W."/>
            <person name="Loparov V."/>
            <person name="McQuiston J.R."/>
        </authorList>
    </citation>
    <scope>NUCLEOTIDE SEQUENCE [LARGE SCALE GENOMIC DNA]</scope>
    <source>
        <strain evidence="1 2">H5569</strain>
    </source>
</reference>
<proteinExistence type="predicted"/>
<keyword evidence="2" id="KW-1185">Reference proteome</keyword>
<dbReference type="STRING" id="1549855.AY555_07125"/>
<dbReference type="KEGG" id="hjo:AY555_07125"/>
<sequence length="298" mass="33322">MHYKAIKVEITQPIPYTNQNFYEIVWAARLEVFRQALEGGAKTPFDIMACLVNLEQQFTFGVEKLPSPTGDGTLYLNGVVRLVPNPDSNQQSLSAPSYSFNQILAAVVQHCDDGVKAIVELGAGYGRNLMELRHHLRRPDLALIGAEYTQSGRDAMEFFNASFPDLTPIQTVFTDHRLASFPFISSKDKVLVFSCHSLEQVEKLPLDFFVNLADSSEDITGVHIEPFGFQAVPRSAWSDVHHAHNAFIRLKDYNLNMWACLEHAVREQAITITGVALNASFAQPENPSSVVVWKKRTA</sequence>
<organism evidence="1 2">
    <name type="scientific">Haematospirillum jordaniae</name>
    <dbReference type="NCBI Taxonomy" id="1549855"/>
    <lineage>
        <taxon>Bacteria</taxon>
        <taxon>Pseudomonadati</taxon>
        <taxon>Pseudomonadota</taxon>
        <taxon>Alphaproteobacteria</taxon>
        <taxon>Rhodospirillales</taxon>
        <taxon>Novispirillaceae</taxon>
        <taxon>Haematospirillum</taxon>
    </lineage>
</organism>
<evidence type="ECO:0000313" key="1">
    <source>
        <dbReference type="EMBL" id="AMW34985.1"/>
    </source>
</evidence>
<dbReference type="Proteomes" id="UP000076066">
    <property type="component" value="Chromosome"/>
</dbReference>
<protein>
    <recommendedName>
        <fullName evidence="3">Methyltransferase domain-containing protein</fullName>
    </recommendedName>
</protein>
<dbReference type="OrthoDB" id="5359408at2"/>
<dbReference type="AlphaFoldDB" id="A0A143DE37"/>
<dbReference type="EMBL" id="CP014525">
    <property type="protein sequence ID" value="AMW34985.1"/>
    <property type="molecule type" value="Genomic_DNA"/>
</dbReference>
<evidence type="ECO:0008006" key="3">
    <source>
        <dbReference type="Google" id="ProtNLM"/>
    </source>
</evidence>
<name>A0A143DE37_9PROT</name>
<gene>
    <name evidence="1" type="ORF">AY555_07125</name>
</gene>